<accession>A0AAV9PXE2</accession>
<feature type="region of interest" description="Disordered" evidence="10">
    <location>
        <begin position="532"/>
        <end position="567"/>
    </location>
</feature>
<dbReference type="GO" id="GO:0006310">
    <property type="term" value="P:DNA recombination"/>
    <property type="evidence" value="ECO:0007669"/>
    <property type="project" value="UniProtKB-UniRule"/>
</dbReference>
<feature type="compositionally biased region" description="Polar residues" evidence="10">
    <location>
        <begin position="183"/>
        <end position="201"/>
    </location>
</feature>
<organism evidence="11 12">
    <name type="scientific">Vermiconidia calcicola</name>
    <dbReference type="NCBI Taxonomy" id="1690605"/>
    <lineage>
        <taxon>Eukaryota</taxon>
        <taxon>Fungi</taxon>
        <taxon>Dikarya</taxon>
        <taxon>Ascomycota</taxon>
        <taxon>Pezizomycotina</taxon>
        <taxon>Dothideomycetes</taxon>
        <taxon>Dothideomycetidae</taxon>
        <taxon>Mycosphaerellales</taxon>
        <taxon>Extremaceae</taxon>
        <taxon>Vermiconidia</taxon>
    </lineage>
</organism>
<dbReference type="CDD" id="cd22999">
    <property type="entry name" value="SAP_SLX4"/>
    <property type="match status" value="1"/>
</dbReference>
<evidence type="ECO:0000256" key="5">
    <source>
        <dbReference type="ARBA" id="ARBA00023172"/>
    </source>
</evidence>
<keyword evidence="11" id="KW-0540">Nuclease</keyword>
<feature type="region of interest" description="Disordered" evidence="10">
    <location>
        <begin position="631"/>
        <end position="799"/>
    </location>
</feature>
<proteinExistence type="inferred from homology"/>
<gene>
    <name evidence="9 11" type="primary">SLX4</name>
    <name evidence="11" type="ORF">LTR25_009718</name>
</gene>
<keyword evidence="5 9" id="KW-0233">DNA recombination</keyword>
<comment type="function">
    <text evidence="9">Regulatory subunit of the SLX1-SLX4 structure-specific endonuclease that resolves DNA secondary structures generated during DNA repair and recombination. Has endonuclease activity towards branched DNA substrates, introducing single-strand cuts in duplex DNA close to junctions with ss-DNA.</text>
</comment>
<feature type="compositionally biased region" description="Basic and acidic residues" evidence="10">
    <location>
        <begin position="151"/>
        <end position="167"/>
    </location>
</feature>
<dbReference type="Proteomes" id="UP001345827">
    <property type="component" value="Unassembled WGS sequence"/>
</dbReference>
<feature type="compositionally biased region" description="Basic and acidic residues" evidence="10">
    <location>
        <begin position="654"/>
        <end position="665"/>
    </location>
</feature>
<dbReference type="GO" id="GO:0033557">
    <property type="term" value="C:Slx1-Slx4 complex"/>
    <property type="evidence" value="ECO:0007669"/>
    <property type="project" value="UniProtKB-UniRule"/>
</dbReference>
<dbReference type="InterPro" id="IPR018574">
    <property type="entry name" value="Structure-sp_endonuc_su_Slx4"/>
</dbReference>
<comment type="subunit">
    <text evidence="9">Forms a heterodimer with SLX1.</text>
</comment>
<comment type="similarity">
    <text evidence="2 9">Belongs to the SLX4 family.</text>
</comment>
<feature type="compositionally biased region" description="Basic residues" evidence="10">
    <location>
        <begin position="336"/>
        <end position="348"/>
    </location>
</feature>
<evidence type="ECO:0000256" key="6">
    <source>
        <dbReference type="ARBA" id="ARBA00023204"/>
    </source>
</evidence>
<feature type="region of interest" description="Disordered" evidence="10">
    <location>
        <begin position="247"/>
        <end position="284"/>
    </location>
</feature>
<dbReference type="GO" id="GO:0006281">
    <property type="term" value="P:DNA repair"/>
    <property type="evidence" value="ECO:0007669"/>
    <property type="project" value="UniProtKB-UniRule"/>
</dbReference>
<reference evidence="11 12" key="1">
    <citation type="submission" date="2023-06" db="EMBL/GenBank/DDBJ databases">
        <title>Black Yeasts Isolated from many extreme environments.</title>
        <authorList>
            <person name="Coleine C."/>
            <person name="Stajich J.E."/>
            <person name="Selbmann L."/>
        </authorList>
    </citation>
    <scope>NUCLEOTIDE SEQUENCE [LARGE SCALE GENOMIC DNA]</scope>
    <source>
        <strain evidence="11 12">CCFEE 5887</strain>
    </source>
</reference>
<keyword evidence="12" id="KW-1185">Reference proteome</keyword>
<evidence type="ECO:0000313" key="12">
    <source>
        <dbReference type="Proteomes" id="UP001345827"/>
    </source>
</evidence>
<evidence type="ECO:0000256" key="9">
    <source>
        <dbReference type="HAMAP-Rule" id="MF_03110"/>
    </source>
</evidence>
<keyword evidence="7 9" id="KW-0539">Nucleus</keyword>
<feature type="compositionally biased region" description="Basic residues" evidence="10">
    <location>
        <begin position="270"/>
        <end position="279"/>
    </location>
</feature>
<keyword evidence="3 9" id="KW-0597">Phosphoprotein</keyword>
<keyword evidence="4 9" id="KW-0227">DNA damage</keyword>
<evidence type="ECO:0000256" key="8">
    <source>
        <dbReference type="ARBA" id="ARBA00029496"/>
    </source>
</evidence>
<feature type="region of interest" description="Disordered" evidence="10">
    <location>
        <begin position="70"/>
        <end position="102"/>
    </location>
</feature>
<dbReference type="InterPro" id="IPR027784">
    <property type="entry name" value="Slx4_ascomycetes"/>
</dbReference>
<comment type="subcellular location">
    <subcellularLocation>
        <location evidence="1 9">Nucleus</location>
    </subcellularLocation>
</comment>
<feature type="compositionally biased region" description="Basic and acidic residues" evidence="10">
    <location>
        <begin position="691"/>
        <end position="702"/>
    </location>
</feature>
<evidence type="ECO:0000256" key="2">
    <source>
        <dbReference type="ARBA" id="ARBA00006661"/>
    </source>
</evidence>
<evidence type="ECO:0000256" key="10">
    <source>
        <dbReference type="SAM" id="MobiDB-lite"/>
    </source>
</evidence>
<evidence type="ECO:0000313" key="11">
    <source>
        <dbReference type="EMBL" id="KAK5529470.1"/>
    </source>
</evidence>
<dbReference type="GO" id="GO:0006260">
    <property type="term" value="P:DNA replication"/>
    <property type="evidence" value="ECO:0007669"/>
    <property type="project" value="InterPro"/>
</dbReference>
<evidence type="ECO:0000256" key="3">
    <source>
        <dbReference type="ARBA" id="ARBA00022553"/>
    </source>
</evidence>
<comment type="PTM">
    <text evidence="9">Phosphorylated in response to DNA damage.</text>
</comment>
<feature type="region of interest" description="Disordered" evidence="10">
    <location>
        <begin position="1"/>
        <end position="34"/>
    </location>
</feature>
<feature type="region of interest" description="Disordered" evidence="10">
    <location>
        <begin position="133"/>
        <end position="201"/>
    </location>
</feature>
<dbReference type="EMBL" id="JAXLQG010000022">
    <property type="protein sequence ID" value="KAK5529470.1"/>
    <property type="molecule type" value="Genomic_DNA"/>
</dbReference>
<keyword evidence="11" id="KW-0255">Endonuclease</keyword>
<keyword evidence="11" id="KW-0378">Hydrolase</keyword>
<protein>
    <recommendedName>
        <fullName evidence="8 9">Structure-specific endonuclease subunit SLX4</fullName>
    </recommendedName>
</protein>
<sequence>MAAIVLTSSSPPRAFARSPTPVESSSPLPSPSALFREGGCKKFKSADKVRDSFSGGFTSARSLLATKVGAENLPLRSSPGKDKFKPVASSPSLANNATPPRLRFILKGKSSQHEDNAPMSGGLMRKARISVPKPNVQEQNNIFDLPEDDHDERGLDMDLPGAKRDESPLPLEKAIPRRMDWTPTRSSPTISTVTPDSATQRPNFSETLQTFTFTDAKTDIGLQKVATKVDINGEAMKRRRIDLVATNQAHGEPVLPPLQADQIKDSGKGGSKKRKKSPAKKPLTITGLATSHYGEEHRTGRKLAPMMEYLASTQANAGREPEFVVEMPANKASRALAKKPRTTKKAAQKSRLQSPNSVMKTVESQEFLFGSASQLAREESPTLLRDTLEAIKQSEVCLSSDPISPQRTQPFSIESTSPQARQGTVRFVRKRNLWNAAGRDEDNALLHVETINLVESPAVREALAGKDVLVQPGGPMAPSIGSVQQGFTSFQMQQTPLVRRGGTLLDIDEIVTPGLRIGGALGSLPQIRSFHTSTSLQQPRKETPPLDDIAPPPANSPKANVTKIKTAPPKPSYAGFATHDLQKQISAYGFKAVKSRDKMIELLNQCWEDKHGPSPDHDTNEVPAETLTHGDFLSKVHDIAARPVPKVKKPRKRKSEDAGPKTPKEPKKRKKASPKPKTPAEKATKAKSSRKPKETTTKKALSEEFVMDVDDIDDSNPKSIVPSKPSEDAPEPAVKKKKATPKKKEKAKEKAKKPATPPPTLPPSISVSSPPVFETVEAKTPAGSQGPTAAGRSESSRLHVVDKDNSLADPDATLTPSQTPPLPDINTQIAAAIEFESKLYSVPSAASTSTAETSRNHVTNPTWREKILMYDPIVLEDLTRWLNTEGFKAIDEDREVNPIEVRGWCEQNGVCCLWKGGWRGRRKGGDGEG</sequence>
<feature type="compositionally biased region" description="Basic residues" evidence="10">
    <location>
        <begin position="735"/>
        <end position="753"/>
    </location>
</feature>
<dbReference type="HAMAP" id="MF_03110">
    <property type="entry name" value="Endonuc_su_Slx4"/>
    <property type="match status" value="1"/>
</dbReference>
<feature type="compositionally biased region" description="Polar residues" evidence="10">
    <location>
        <begin position="89"/>
        <end position="98"/>
    </location>
</feature>
<name>A0AAV9PXE2_9PEZI</name>
<keyword evidence="6 9" id="KW-0234">DNA repair</keyword>
<evidence type="ECO:0000256" key="4">
    <source>
        <dbReference type="ARBA" id="ARBA00022763"/>
    </source>
</evidence>
<evidence type="ECO:0000256" key="7">
    <source>
        <dbReference type="ARBA" id="ARBA00023242"/>
    </source>
</evidence>
<dbReference type="AlphaFoldDB" id="A0AAV9PXE2"/>
<feature type="compositionally biased region" description="Acidic residues" evidence="10">
    <location>
        <begin position="705"/>
        <end position="714"/>
    </location>
</feature>
<feature type="region of interest" description="Disordered" evidence="10">
    <location>
        <begin position="400"/>
        <end position="419"/>
    </location>
</feature>
<comment type="caution">
    <text evidence="11">The sequence shown here is derived from an EMBL/GenBank/DDBJ whole genome shotgun (WGS) entry which is preliminary data.</text>
</comment>
<feature type="compositionally biased region" description="Polar residues" evidence="10">
    <location>
        <begin position="401"/>
        <end position="419"/>
    </location>
</feature>
<feature type="compositionally biased region" description="Low complexity" evidence="10">
    <location>
        <begin position="7"/>
        <end position="27"/>
    </location>
</feature>
<dbReference type="GO" id="GO:0017108">
    <property type="term" value="F:5'-flap endonuclease activity"/>
    <property type="evidence" value="ECO:0007669"/>
    <property type="project" value="InterPro"/>
</dbReference>
<dbReference type="Pfam" id="PF09494">
    <property type="entry name" value="Slx4"/>
    <property type="match status" value="1"/>
</dbReference>
<evidence type="ECO:0000256" key="1">
    <source>
        <dbReference type="ARBA" id="ARBA00004123"/>
    </source>
</evidence>
<feature type="region of interest" description="Disordered" evidence="10">
    <location>
        <begin position="332"/>
        <end position="358"/>
    </location>
</feature>